<feature type="transmembrane region" description="Helical" evidence="1">
    <location>
        <begin position="246"/>
        <end position="267"/>
    </location>
</feature>
<feature type="transmembrane region" description="Helical" evidence="1">
    <location>
        <begin position="47"/>
        <end position="66"/>
    </location>
</feature>
<name>A0ABZ1QS39_9ACTN</name>
<dbReference type="GeneID" id="93760097"/>
<feature type="transmembrane region" description="Helical" evidence="1">
    <location>
        <begin position="387"/>
        <end position="405"/>
    </location>
</feature>
<keyword evidence="1" id="KW-0812">Transmembrane</keyword>
<organism evidence="2 3">
    <name type="scientific">Streptomyces bobili</name>
    <dbReference type="NCBI Taxonomy" id="67280"/>
    <lineage>
        <taxon>Bacteria</taxon>
        <taxon>Bacillati</taxon>
        <taxon>Actinomycetota</taxon>
        <taxon>Actinomycetes</taxon>
        <taxon>Kitasatosporales</taxon>
        <taxon>Streptomycetaceae</taxon>
        <taxon>Streptomyces</taxon>
    </lineage>
</organism>
<protein>
    <recommendedName>
        <fullName evidence="4">Integral membrane protein</fullName>
    </recommendedName>
</protein>
<feature type="transmembrane region" description="Helical" evidence="1">
    <location>
        <begin position="273"/>
        <end position="294"/>
    </location>
</feature>
<keyword evidence="1" id="KW-1133">Transmembrane helix</keyword>
<feature type="transmembrane region" description="Helical" evidence="1">
    <location>
        <begin position="411"/>
        <end position="428"/>
    </location>
</feature>
<keyword evidence="1" id="KW-0472">Membrane</keyword>
<reference evidence="2" key="1">
    <citation type="submission" date="2022-10" db="EMBL/GenBank/DDBJ databases">
        <title>The complete genomes of actinobacterial strains from the NBC collection.</title>
        <authorList>
            <person name="Joergensen T.S."/>
            <person name="Alvarez Arevalo M."/>
            <person name="Sterndorff E.B."/>
            <person name="Faurdal D."/>
            <person name="Vuksanovic O."/>
            <person name="Mourched A.-S."/>
            <person name="Charusanti P."/>
            <person name="Shaw S."/>
            <person name="Blin K."/>
            <person name="Weber T."/>
        </authorList>
    </citation>
    <scope>NUCLEOTIDE SEQUENCE</scope>
    <source>
        <strain evidence="2">NBC_00302</strain>
    </source>
</reference>
<dbReference type="EMBL" id="CP108038">
    <property type="protein sequence ID" value="WUN85284.1"/>
    <property type="molecule type" value="Genomic_DNA"/>
</dbReference>
<dbReference type="Proteomes" id="UP001432071">
    <property type="component" value="Chromosome"/>
</dbReference>
<evidence type="ECO:0000256" key="1">
    <source>
        <dbReference type="SAM" id="Phobius"/>
    </source>
</evidence>
<gene>
    <name evidence="2" type="ORF">OHT53_04000</name>
</gene>
<sequence>MAHTGDEPLSNRERSELDDLRHRVGALEGGARPRAARHHPFRSAGSVLLILLAAVLSVLSVIAVWANSIVRDTDRYVATVGPLASDPDVQKAVTNRVTNVVLGQIDVDALVKQLQDAVSEKGVPPKAAELVGNLDAPITSGLEQLVAGTVERVVSSSAFETVWVESNRKVHSAVDKALTGEADGPVSLENDEVAIDVAPIVAQVKERLVDAGLGVAARIPDVHTSFVVVQSKDIGKIKTYMRVLEIMGSWLPVIALLVAAAGVYTAFNRRHALIGAGLAVFAAMLVLGITLTVFRDVYLDHLPSGASPAAAGAVYDALIKFLRAGVRALGAIALLTAVGAFLSGPSRIAVLIRNGCRRSIGALRDMALSEGLRLGAVGRFVHRFKRWIGAAILVVAAIVLFTWNYPTTMVVVWTTVIVLVGFALREFLDTGSAPAVKSKATTASEA</sequence>
<accession>A0ABZ1QS39</accession>
<dbReference type="RefSeq" id="WP_328734091.1">
    <property type="nucleotide sequence ID" value="NZ_CP108038.1"/>
</dbReference>
<evidence type="ECO:0000313" key="2">
    <source>
        <dbReference type="EMBL" id="WUN85284.1"/>
    </source>
</evidence>
<evidence type="ECO:0008006" key="4">
    <source>
        <dbReference type="Google" id="ProtNLM"/>
    </source>
</evidence>
<evidence type="ECO:0000313" key="3">
    <source>
        <dbReference type="Proteomes" id="UP001432071"/>
    </source>
</evidence>
<proteinExistence type="predicted"/>
<keyword evidence="3" id="KW-1185">Reference proteome</keyword>